<dbReference type="GO" id="GO:0015934">
    <property type="term" value="C:large ribosomal subunit"/>
    <property type="evidence" value="ECO:0007669"/>
    <property type="project" value="InterPro"/>
</dbReference>
<dbReference type="InterPro" id="IPR044957">
    <property type="entry name" value="Ribosomal_bL32_bact"/>
</dbReference>
<dbReference type="GO" id="GO:0003735">
    <property type="term" value="F:structural constituent of ribosome"/>
    <property type="evidence" value="ECO:0007669"/>
    <property type="project" value="InterPro"/>
</dbReference>
<evidence type="ECO:0000256" key="5">
    <source>
        <dbReference type="HAMAP-Rule" id="MF_00340"/>
    </source>
</evidence>
<comment type="similarity">
    <text evidence="1 5">Belongs to the bacterial ribosomal protein bL32 family.</text>
</comment>
<dbReference type="PANTHER" id="PTHR35534:SF1">
    <property type="entry name" value="LARGE RIBOSOMAL SUBUNIT PROTEIN BL32"/>
    <property type="match status" value="1"/>
</dbReference>
<organism evidence="7 8">
    <name type="scientific">Streptococcus suis</name>
    <dbReference type="NCBI Taxonomy" id="1307"/>
    <lineage>
        <taxon>Bacteria</taxon>
        <taxon>Bacillati</taxon>
        <taxon>Bacillota</taxon>
        <taxon>Bacilli</taxon>
        <taxon>Lactobacillales</taxon>
        <taxon>Streptococcaceae</taxon>
        <taxon>Streptococcus</taxon>
    </lineage>
</organism>
<evidence type="ECO:0000256" key="6">
    <source>
        <dbReference type="SAM" id="MobiDB-lite"/>
    </source>
</evidence>
<dbReference type="NCBIfam" id="TIGR01031">
    <property type="entry name" value="rpmF_bact"/>
    <property type="match status" value="1"/>
</dbReference>
<comment type="caution">
    <text evidence="7">The sequence shown here is derived from an EMBL/GenBank/DDBJ whole genome shotgun (WGS) entry which is preliminary data.</text>
</comment>
<evidence type="ECO:0000256" key="3">
    <source>
        <dbReference type="ARBA" id="ARBA00023274"/>
    </source>
</evidence>
<reference evidence="7 8" key="1">
    <citation type="submission" date="2020-06" db="EMBL/GenBank/DDBJ databases">
        <title>Pan-genome analysis of Streptococcus suis serotype 2 revealed genomic diversity among strains of different virulence.</title>
        <authorList>
            <person name="Guo G."/>
            <person name="Zhang W."/>
        </authorList>
    </citation>
    <scope>NUCLEOTIDE SEQUENCE [LARGE SCALE GENOMIC DNA]</scope>
    <source>
        <strain evidence="7 8">ZJ92091101</strain>
    </source>
</reference>
<dbReference type="EMBL" id="JABXEU010000036">
    <property type="protein sequence ID" value="NVH37579.1"/>
    <property type="molecule type" value="Genomic_DNA"/>
</dbReference>
<feature type="compositionally biased region" description="Basic residues" evidence="6">
    <location>
        <begin position="7"/>
        <end position="20"/>
    </location>
</feature>
<dbReference type="InterPro" id="IPR011332">
    <property type="entry name" value="Ribosomal_zn-bd"/>
</dbReference>
<evidence type="ECO:0000313" key="7">
    <source>
        <dbReference type="EMBL" id="NVH37579.1"/>
    </source>
</evidence>
<dbReference type="RefSeq" id="WP_009909256.1">
    <property type="nucleotide sequence ID" value="NZ_BCCO01000044.1"/>
</dbReference>
<evidence type="ECO:0000256" key="1">
    <source>
        <dbReference type="ARBA" id="ARBA00008560"/>
    </source>
</evidence>
<keyword evidence="2 5" id="KW-0689">Ribosomal protein</keyword>
<evidence type="ECO:0000256" key="4">
    <source>
        <dbReference type="ARBA" id="ARBA00035178"/>
    </source>
</evidence>
<accession>A0A123SA39</accession>
<feature type="region of interest" description="Disordered" evidence="6">
    <location>
        <begin position="1"/>
        <end position="20"/>
    </location>
</feature>
<dbReference type="InterPro" id="IPR002677">
    <property type="entry name" value="Ribosomal_bL32"/>
</dbReference>
<dbReference type="Proteomes" id="UP000548355">
    <property type="component" value="Unassembled WGS sequence"/>
</dbReference>
<dbReference type="HAMAP" id="MF_00340">
    <property type="entry name" value="Ribosomal_bL32"/>
    <property type="match status" value="1"/>
</dbReference>
<dbReference type="SUPFAM" id="SSF57829">
    <property type="entry name" value="Zn-binding ribosomal proteins"/>
    <property type="match status" value="1"/>
</dbReference>
<sequence length="61" mass="6926">MAVPARRTSKAKKNKRRTHYKVAAPTVKFDETTGDYSRSHRVSLKGYYKGRRKIAKAASAE</sequence>
<dbReference type="PANTHER" id="PTHR35534">
    <property type="entry name" value="50S RIBOSOMAL PROTEIN L32"/>
    <property type="match status" value="1"/>
</dbReference>
<keyword evidence="3 5" id="KW-0687">Ribonucleoprotein</keyword>
<dbReference type="GO" id="GO:0006412">
    <property type="term" value="P:translation"/>
    <property type="evidence" value="ECO:0007669"/>
    <property type="project" value="UniProtKB-UniRule"/>
</dbReference>
<gene>
    <name evidence="5 7" type="primary">rpmF</name>
    <name evidence="7" type="ORF">HU146_10045</name>
</gene>
<dbReference type="AlphaFoldDB" id="A0A123SA39"/>
<name>A0A123SA39_STRSU</name>
<proteinExistence type="inferred from homology"/>
<evidence type="ECO:0000256" key="2">
    <source>
        <dbReference type="ARBA" id="ARBA00022980"/>
    </source>
</evidence>
<protein>
    <recommendedName>
        <fullName evidence="4 5">Large ribosomal subunit protein bL32</fullName>
    </recommendedName>
</protein>
<evidence type="ECO:0000313" key="8">
    <source>
        <dbReference type="Proteomes" id="UP000548355"/>
    </source>
</evidence>
<dbReference type="Pfam" id="PF01783">
    <property type="entry name" value="Ribosomal_L32p"/>
    <property type="match status" value="1"/>
</dbReference>